<keyword evidence="8" id="KW-1185">Reference proteome</keyword>
<evidence type="ECO:0000256" key="6">
    <source>
        <dbReference type="RuleBase" id="RU363053"/>
    </source>
</evidence>
<proteinExistence type="inferred from homology"/>
<dbReference type="Pfam" id="PF04117">
    <property type="entry name" value="Mpv17_PMP22"/>
    <property type="match status" value="1"/>
</dbReference>
<reference evidence="7" key="1">
    <citation type="journal article" date="2020" name="BMC Genomics">
        <title>Correction to: Identification and distribution of gene clusters required for synthesis of sphingolipid metabolism inhibitors in diverse species of the filamentous fungus Fusarium.</title>
        <authorList>
            <person name="Kim H.S."/>
            <person name="Lohmar J.M."/>
            <person name="Busman M."/>
            <person name="Brown D.W."/>
            <person name="Naumann T.A."/>
            <person name="Divon H.H."/>
            <person name="Lysoe E."/>
            <person name="Uhlig S."/>
            <person name="Proctor R.H."/>
        </authorList>
    </citation>
    <scope>NUCLEOTIDE SEQUENCE</scope>
    <source>
        <strain evidence="7">NRRL 45417</strain>
    </source>
</reference>
<accession>A0A8H4WWG2</accession>
<evidence type="ECO:0000256" key="2">
    <source>
        <dbReference type="ARBA" id="ARBA00006824"/>
    </source>
</evidence>
<dbReference type="EMBL" id="JABFAI010000147">
    <property type="protein sequence ID" value="KAF4952907.1"/>
    <property type="molecule type" value="Genomic_DNA"/>
</dbReference>
<dbReference type="OrthoDB" id="10267969at2759"/>
<dbReference type="PANTHER" id="PTHR11266">
    <property type="entry name" value="PEROXISOMAL MEMBRANE PROTEIN 2, PXMP2 MPV17"/>
    <property type="match status" value="1"/>
</dbReference>
<evidence type="ECO:0000256" key="4">
    <source>
        <dbReference type="ARBA" id="ARBA00022989"/>
    </source>
</evidence>
<comment type="subcellular location">
    <subcellularLocation>
        <location evidence="1">Membrane</location>
        <topology evidence="1">Multi-pass membrane protein</topology>
    </subcellularLocation>
</comment>
<evidence type="ECO:0000256" key="5">
    <source>
        <dbReference type="ARBA" id="ARBA00023136"/>
    </source>
</evidence>
<keyword evidence="3" id="KW-0812">Transmembrane</keyword>
<dbReference type="GO" id="GO:0005778">
    <property type="term" value="C:peroxisomal membrane"/>
    <property type="evidence" value="ECO:0007669"/>
    <property type="project" value="TreeGrafter"/>
</dbReference>
<comment type="caution">
    <text evidence="7">The sequence shown here is derived from an EMBL/GenBank/DDBJ whole genome shotgun (WGS) entry which is preliminary data.</text>
</comment>
<evidence type="ECO:0000313" key="8">
    <source>
        <dbReference type="Proteomes" id="UP000604273"/>
    </source>
</evidence>
<gene>
    <name evidence="7" type="ORF">FGADI_6403</name>
</gene>
<evidence type="ECO:0008006" key="9">
    <source>
        <dbReference type="Google" id="ProtNLM"/>
    </source>
</evidence>
<dbReference type="AlphaFoldDB" id="A0A8H4WWG2"/>
<keyword evidence="5" id="KW-0472">Membrane</keyword>
<name>A0A8H4WWG2_9HYPO</name>
<reference evidence="7" key="2">
    <citation type="submission" date="2020-05" db="EMBL/GenBank/DDBJ databases">
        <authorList>
            <person name="Kim H.-S."/>
            <person name="Proctor R.H."/>
            <person name="Brown D.W."/>
        </authorList>
    </citation>
    <scope>NUCLEOTIDE SEQUENCE</scope>
    <source>
        <strain evidence="7">NRRL 45417</strain>
    </source>
</reference>
<organism evidence="7 8">
    <name type="scientific">Fusarium gaditjirri</name>
    <dbReference type="NCBI Taxonomy" id="282569"/>
    <lineage>
        <taxon>Eukaryota</taxon>
        <taxon>Fungi</taxon>
        <taxon>Dikarya</taxon>
        <taxon>Ascomycota</taxon>
        <taxon>Pezizomycotina</taxon>
        <taxon>Sordariomycetes</taxon>
        <taxon>Hypocreomycetidae</taxon>
        <taxon>Hypocreales</taxon>
        <taxon>Nectriaceae</taxon>
        <taxon>Fusarium</taxon>
        <taxon>Fusarium nisikadoi species complex</taxon>
    </lineage>
</organism>
<dbReference type="PANTHER" id="PTHR11266:SF80">
    <property type="entry name" value="PEROXISOMAL MEMBRANE PROTEIN 2"/>
    <property type="match status" value="1"/>
</dbReference>
<keyword evidence="4" id="KW-1133">Transmembrane helix</keyword>
<comment type="similarity">
    <text evidence="2 6">Belongs to the peroxisomal membrane protein PXMP2/4 family.</text>
</comment>
<dbReference type="InterPro" id="IPR007248">
    <property type="entry name" value="Mpv17_PMP22"/>
</dbReference>
<evidence type="ECO:0000256" key="1">
    <source>
        <dbReference type="ARBA" id="ARBA00004141"/>
    </source>
</evidence>
<dbReference type="Proteomes" id="UP000604273">
    <property type="component" value="Unassembled WGS sequence"/>
</dbReference>
<protein>
    <recommendedName>
        <fullName evidence="9">Glomerulosclerosis protein Mpv17</fullName>
    </recommendedName>
</protein>
<sequence>MDYPPVVMATIQSAALGGIANILAQGISAYRAGNDIVIDWIPVFQFLLFNVICTPPNFYWQDFLESTFPAHPDSVPKAKDSEDAKKTQPKLSVRNTLIKFFLDQTVGAAVNTLLFSMYTHALRSAIHPAPVITSLTKAITYWTSPGTLDFGRVDWTAVWEAAKVDFAPLIFAGWKLWPAVSIVNFAAVKTVEARNLVGALAGVVWGIYMSLVAAQQTDNNPVEYTRDTEKSSVGGWSKWRWQNMSM</sequence>
<evidence type="ECO:0000256" key="3">
    <source>
        <dbReference type="ARBA" id="ARBA00022692"/>
    </source>
</evidence>
<evidence type="ECO:0000313" key="7">
    <source>
        <dbReference type="EMBL" id="KAF4952907.1"/>
    </source>
</evidence>